<dbReference type="InterPro" id="IPR017761">
    <property type="entry name" value="Laccase"/>
</dbReference>
<accession>A0A8T2R248</accession>
<evidence type="ECO:0000256" key="9">
    <source>
        <dbReference type="ARBA" id="ARBA00023002"/>
    </source>
</evidence>
<keyword evidence="10 12" id="KW-0186">Copper</keyword>
<dbReference type="GO" id="GO:0052716">
    <property type="term" value="F:hydroquinone:oxygen oxidoreductase activity"/>
    <property type="evidence" value="ECO:0007669"/>
    <property type="project" value="UniProtKB-EC"/>
</dbReference>
<keyword evidence="17" id="KW-1185">Reference proteome</keyword>
<evidence type="ECO:0000256" key="1">
    <source>
        <dbReference type="ARBA" id="ARBA00000349"/>
    </source>
</evidence>
<proteinExistence type="inferred from homology"/>
<organism evidence="16 17">
    <name type="scientific">Ceratopteris richardii</name>
    <name type="common">Triangle waterfern</name>
    <dbReference type="NCBI Taxonomy" id="49495"/>
    <lineage>
        <taxon>Eukaryota</taxon>
        <taxon>Viridiplantae</taxon>
        <taxon>Streptophyta</taxon>
        <taxon>Embryophyta</taxon>
        <taxon>Tracheophyta</taxon>
        <taxon>Polypodiopsida</taxon>
        <taxon>Polypodiidae</taxon>
        <taxon>Polypodiales</taxon>
        <taxon>Pteridineae</taxon>
        <taxon>Pteridaceae</taxon>
        <taxon>Parkerioideae</taxon>
        <taxon>Ceratopteris</taxon>
    </lineage>
</organism>
<dbReference type="NCBIfam" id="TIGR03389">
    <property type="entry name" value="laccase"/>
    <property type="match status" value="1"/>
</dbReference>
<dbReference type="Pfam" id="PF00394">
    <property type="entry name" value="Cu-oxidase"/>
    <property type="match status" value="1"/>
</dbReference>
<dbReference type="Pfam" id="PF07731">
    <property type="entry name" value="Cu-oxidase_2"/>
    <property type="match status" value="1"/>
</dbReference>
<dbReference type="EMBL" id="CM035435">
    <property type="protein sequence ID" value="KAH7290452.1"/>
    <property type="molecule type" value="Genomic_DNA"/>
</dbReference>
<evidence type="ECO:0000256" key="11">
    <source>
        <dbReference type="ARBA" id="ARBA00023185"/>
    </source>
</evidence>
<evidence type="ECO:0000256" key="2">
    <source>
        <dbReference type="ARBA" id="ARBA00004271"/>
    </source>
</evidence>
<keyword evidence="11 12" id="KW-0439">Lignin degradation</keyword>
<feature type="domain" description="Plastocyanin-like" evidence="15">
    <location>
        <begin position="42"/>
        <end position="157"/>
    </location>
</feature>
<dbReference type="InterPro" id="IPR002355">
    <property type="entry name" value="Cu_oxidase_Cu_BS"/>
</dbReference>
<keyword evidence="6 12" id="KW-0964">Secreted</keyword>
<dbReference type="InterPro" id="IPR034285">
    <property type="entry name" value="CuRO_2_LCC"/>
</dbReference>
<keyword evidence="9 12" id="KW-0560">Oxidoreductase</keyword>
<dbReference type="CDD" id="cd13875">
    <property type="entry name" value="CuRO_2_LCC_plant"/>
    <property type="match status" value="1"/>
</dbReference>
<dbReference type="InterPro" id="IPR001117">
    <property type="entry name" value="Cu-oxidase_2nd"/>
</dbReference>
<dbReference type="InterPro" id="IPR011706">
    <property type="entry name" value="Cu-oxidase_C"/>
</dbReference>
<evidence type="ECO:0000256" key="12">
    <source>
        <dbReference type="RuleBase" id="RU361119"/>
    </source>
</evidence>
<comment type="subcellular location">
    <subcellularLocation>
        <location evidence="2 12">Secreted</location>
        <location evidence="2 12">Extracellular space</location>
        <location evidence="2 12">Apoplast</location>
    </subcellularLocation>
</comment>
<dbReference type="SUPFAM" id="SSF49503">
    <property type="entry name" value="Cupredoxins"/>
    <property type="match status" value="3"/>
</dbReference>
<feature type="chain" id="PRO_5035958512" description="Laccase" evidence="12">
    <location>
        <begin position="18"/>
        <end position="573"/>
    </location>
</feature>
<dbReference type="Gene3D" id="2.60.40.420">
    <property type="entry name" value="Cupredoxins - blue copper proteins"/>
    <property type="match status" value="3"/>
</dbReference>
<comment type="catalytic activity">
    <reaction evidence="1 12">
        <text>4 hydroquinone + O2 = 4 benzosemiquinone + 2 H2O</text>
        <dbReference type="Rhea" id="RHEA:11276"/>
        <dbReference type="ChEBI" id="CHEBI:15377"/>
        <dbReference type="ChEBI" id="CHEBI:15379"/>
        <dbReference type="ChEBI" id="CHEBI:17594"/>
        <dbReference type="ChEBI" id="CHEBI:17977"/>
        <dbReference type="EC" id="1.10.3.2"/>
    </reaction>
</comment>
<name>A0A8T2R248_CERRI</name>
<dbReference type="OMA" id="QANQSYI"/>
<evidence type="ECO:0000256" key="8">
    <source>
        <dbReference type="ARBA" id="ARBA00022737"/>
    </source>
</evidence>
<sequence>MAAIQFDSRVFFICVLAVVFLKSNYRQNAASAQSTRYYTFHVHYKSFTRLCSTKEIAVVNGKLPGPTIYAREGDSMSIKVINELPDKNVTIHWHGIRQLRSGWADGPGYVTQCPMKPGSSYTYNFNVTGQRGTLWWHGHLAWSRATVHGAIVIFPKKGSSYPFVAPSHEIPLVFGEWWKMTMDAVASQTTQSGGALPLSDAYTINGQPGSLHPCSANGTTRILLEKGKTYLLRMVNAALGGQLFVGVGGHKLTVVEVDATYVKPVEVDHFLLQPGQTSSVLLKAGQTQGNFYLAARPFIAPNVSTDNTTATAIITYVTASGDPVSSSSSAPLMPSLPAFNDTSDAARFSQSLRSLASPEFPVNVPLQVDRHLFFTVGLGLLPCSSCPFNVTLAAAVNNISFVLPQTALLQAHYFNQSNVFTEDFPTAPQNMIDFTGQPPANPFTVRGTRVTKIPFNSTVQLVLQGTSLIGKENHPIHLHGFNFYVVGQGFGNYNNVTDPPSFNLVDPQERNTIGIPQGGWAAIRFRADNPGVWFMHCHLELHTMLGLDTAIVVDDGSTLDQSLIPPPLDLPPC</sequence>
<dbReference type="InterPro" id="IPR045087">
    <property type="entry name" value="Cu-oxidase_fam"/>
</dbReference>
<evidence type="ECO:0000256" key="5">
    <source>
        <dbReference type="ARBA" id="ARBA00022523"/>
    </source>
</evidence>
<dbReference type="PANTHER" id="PTHR11709">
    <property type="entry name" value="MULTI-COPPER OXIDASE"/>
    <property type="match status" value="1"/>
</dbReference>
<feature type="domain" description="Plastocyanin-like" evidence="13">
    <location>
        <begin position="170"/>
        <end position="317"/>
    </location>
</feature>
<evidence type="ECO:0000256" key="10">
    <source>
        <dbReference type="ARBA" id="ARBA00023008"/>
    </source>
</evidence>
<dbReference type="FunFam" id="2.60.40.420:FF:000062">
    <property type="entry name" value="Laccase"/>
    <property type="match status" value="1"/>
</dbReference>
<dbReference type="GO" id="GO:0046274">
    <property type="term" value="P:lignin catabolic process"/>
    <property type="evidence" value="ECO:0007669"/>
    <property type="project" value="UniProtKB-KW"/>
</dbReference>
<dbReference type="Proteomes" id="UP000825935">
    <property type="component" value="Chromosome 30"/>
</dbReference>
<dbReference type="PANTHER" id="PTHR11709:SF417">
    <property type="entry name" value="LACCASE-17"/>
    <property type="match status" value="1"/>
</dbReference>
<comment type="function">
    <text evidence="12">Lignin degradation and detoxification of lignin-derived products.</text>
</comment>
<keyword evidence="8 12" id="KW-0677">Repeat</keyword>
<protein>
    <recommendedName>
        <fullName evidence="4 12">Laccase</fullName>
        <ecNumber evidence="4 12">1.10.3.2</ecNumber>
    </recommendedName>
    <alternativeName>
        <fullName evidence="12">Benzenediol:oxygen oxidoreductase</fullName>
    </alternativeName>
    <alternativeName>
        <fullName evidence="12">Diphenol oxidase</fullName>
    </alternativeName>
    <alternativeName>
        <fullName evidence="12">Urishiol oxidase</fullName>
    </alternativeName>
</protein>
<evidence type="ECO:0000256" key="6">
    <source>
        <dbReference type="ARBA" id="ARBA00022525"/>
    </source>
</evidence>
<evidence type="ECO:0000313" key="16">
    <source>
        <dbReference type="EMBL" id="KAH7290452.1"/>
    </source>
</evidence>
<dbReference type="GO" id="GO:0005507">
    <property type="term" value="F:copper ion binding"/>
    <property type="evidence" value="ECO:0007669"/>
    <property type="project" value="InterPro"/>
</dbReference>
<dbReference type="PROSITE" id="PS00080">
    <property type="entry name" value="MULTICOPPER_OXIDASE2"/>
    <property type="match status" value="1"/>
</dbReference>
<comment type="caution">
    <text evidence="16">The sequence shown here is derived from an EMBL/GenBank/DDBJ whole genome shotgun (WGS) entry which is preliminary data.</text>
</comment>
<evidence type="ECO:0000259" key="13">
    <source>
        <dbReference type="Pfam" id="PF00394"/>
    </source>
</evidence>
<dbReference type="InterPro" id="IPR008972">
    <property type="entry name" value="Cupredoxin"/>
</dbReference>
<gene>
    <name evidence="16" type="ORF">KP509_30G049200</name>
</gene>
<evidence type="ECO:0000256" key="3">
    <source>
        <dbReference type="ARBA" id="ARBA00010609"/>
    </source>
</evidence>
<evidence type="ECO:0000259" key="15">
    <source>
        <dbReference type="Pfam" id="PF07732"/>
    </source>
</evidence>
<dbReference type="Pfam" id="PF07732">
    <property type="entry name" value="Cu-oxidase_3"/>
    <property type="match status" value="1"/>
</dbReference>
<dbReference type="CDD" id="cd13849">
    <property type="entry name" value="CuRO_1_LCC_plant"/>
    <property type="match status" value="1"/>
</dbReference>
<comment type="similarity">
    <text evidence="3 12">Belongs to the multicopper oxidase family.</text>
</comment>
<dbReference type="EC" id="1.10.3.2" evidence="4 12"/>
<evidence type="ECO:0000259" key="14">
    <source>
        <dbReference type="Pfam" id="PF07731"/>
    </source>
</evidence>
<dbReference type="AlphaFoldDB" id="A0A8T2R248"/>
<feature type="signal peptide" evidence="12">
    <location>
        <begin position="1"/>
        <end position="17"/>
    </location>
</feature>
<evidence type="ECO:0000256" key="4">
    <source>
        <dbReference type="ARBA" id="ARBA00012297"/>
    </source>
</evidence>
<dbReference type="InterPro" id="IPR034289">
    <property type="entry name" value="CuRO_3_LCC"/>
</dbReference>
<keyword evidence="12" id="KW-0732">Signal</keyword>
<reference evidence="16" key="1">
    <citation type="submission" date="2021-08" db="EMBL/GenBank/DDBJ databases">
        <title>WGS assembly of Ceratopteris richardii.</title>
        <authorList>
            <person name="Marchant D.B."/>
            <person name="Chen G."/>
            <person name="Jenkins J."/>
            <person name="Shu S."/>
            <person name="Leebens-Mack J."/>
            <person name="Grimwood J."/>
            <person name="Schmutz J."/>
            <person name="Soltis P."/>
            <person name="Soltis D."/>
            <person name="Chen Z.-H."/>
        </authorList>
    </citation>
    <scope>NUCLEOTIDE SEQUENCE</scope>
    <source>
        <strain evidence="16">Whitten #5841</strain>
        <tissue evidence="16">Leaf</tissue>
    </source>
</reference>
<dbReference type="CDD" id="cd13897">
    <property type="entry name" value="CuRO_3_LCC_plant"/>
    <property type="match status" value="1"/>
</dbReference>
<comment type="cofactor">
    <cofactor evidence="12">
        <name>Cu cation</name>
        <dbReference type="ChEBI" id="CHEBI:23378"/>
    </cofactor>
    <text evidence="12">Binds 4 Cu cations per monomer.</text>
</comment>
<keyword evidence="5 12" id="KW-0052">Apoplast</keyword>
<dbReference type="InterPro" id="IPR011707">
    <property type="entry name" value="Cu-oxidase-like_N"/>
</dbReference>
<evidence type="ECO:0000313" key="17">
    <source>
        <dbReference type="Proteomes" id="UP000825935"/>
    </source>
</evidence>
<dbReference type="InterPro" id="IPR034288">
    <property type="entry name" value="CuRO_1_LCC"/>
</dbReference>
<dbReference type="OrthoDB" id="2121828at2759"/>
<evidence type="ECO:0000256" key="7">
    <source>
        <dbReference type="ARBA" id="ARBA00022723"/>
    </source>
</evidence>
<feature type="domain" description="Plastocyanin-like" evidence="14">
    <location>
        <begin position="428"/>
        <end position="556"/>
    </location>
</feature>
<keyword evidence="7 12" id="KW-0479">Metal-binding</keyword>
<dbReference type="GO" id="GO:0048046">
    <property type="term" value="C:apoplast"/>
    <property type="evidence" value="ECO:0007669"/>
    <property type="project" value="UniProtKB-SubCell"/>
</dbReference>